<accession>A0A2A3MDP3</accession>
<evidence type="ECO:0000256" key="1">
    <source>
        <dbReference type="ARBA" id="ARBA00023172"/>
    </source>
</evidence>
<dbReference type="Gene3D" id="1.10.443.10">
    <property type="entry name" value="Intergrase catalytic core"/>
    <property type="match status" value="1"/>
</dbReference>
<name>A0A2A3MDP3_9PSED</name>
<dbReference type="GO" id="GO:0015074">
    <property type="term" value="P:DNA integration"/>
    <property type="evidence" value="ECO:0007669"/>
    <property type="project" value="InterPro"/>
</dbReference>
<feature type="compositionally biased region" description="Polar residues" evidence="2">
    <location>
        <begin position="294"/>
        <end position="306"/>
    </location>
</feature>
<protein>
    <submittedName>
        <fullName evidence="3">Integrase</fullName>
    </submittedName>
</protein>
<evidence type="ECO:0000256" key="2">
    <source>
        <dbReference type="SAM" id="MobiDB-lite"/>
    </source>
</evidence>
<dbReference type="AlphaFoldDB" id="A0A2A3MDP3"/>
<comment type="caution">
    <text evidence="3">The sequence shown here is derived from an EMBL/GenBank/DDBJ whole genome shotgun (WGS) entry which is preliminary data.</text>
</comment>
<dbReference type="InterPro" id="IPR013762">
    <property type="entry name" value="Integrase-like_cat_sf"/>
</dbReference>
<evidence type="ECO:0000313" key="4">
    <source>
        <dbReference type="Proteomes" id="UP000242313"/>
    </source>
</evidence>
<gene>
    <name evidence="3" type="ORF">CNQ84_16665</name>
</gene>
<dbReference type="CDD" id="cd00397">
    <property type="entry name" value="DNA_BRE_C"/>
    <property type="match status" value="1"/>
</dbReference>
<dbReference type="SUPFAM" id="SSF56349">
    <property type="entry name" value="DNA breaking-rejoining enzymes"/>
    <property type="match status" value="1"/>
</dbReference>
<sequence length="306" mass="34390">MLKSTEERYRKLARNFYKTRMPGTQLSTSAICEALTGCAADYRPGYFRVLKNALSFDVRERGYPAAAKRIVLTPNPTTLPGSTIPPKEKLHAVKALSEDDIAALLHHLGKTRNYDVFAAVTLAWLLGVRPCEMHSIQVTGEGFHIIGAKKDDQGIRGADRDITFPNQTDFELAAKAVDLYRHSHRSAAAIRDTLREQCRQLWPRRKVQPTLRSLRHQMGSNLKASGIDPRLMAYIMGHRSTRSIERYGDRRTATKRNFSLPEAASNADLSKVRISRKSKPVWYSAEPAAKGVSPKNTHQQTKPRTV</sequence>
<dbReference type="GO" id="GO:0006310">
    <property type="term" value="P:DNA recombination"/>
    <property type="evidence" value="ECO:0007669"/>
    <property type="project" value="UniProtKB-KW"/>
</dbReference>
<keyword evidence="4" id="KW-1185">Reference proteome</keyword>
<proteinExistence type="predicted"/>
<dbReference type="InterPro" id="IPR011010">
    <property type="entry name" value="DNA_brk_join_enz"/>
</dbReference>
<keyword evidence="1" id="KW-0233">DNA recombination</keyword>
<dbReference type="Proteomes" id="UP000242313">
    <property type="component" value="Unassembled WGS sequence"/>
</dbReference>
<dbReference type="EMBL" id="NTMR01000026">
    <property type="protein sequence ID" value="PBK02960.1"/>
    <property type="molecule type" value="Genomic_DNA"/>
</dbReference>
<organism evidence="3 4">
    <name type="scientific">Pseudomonas abyssi</name>
    <dbReference type="NCBI Taxonomy" id="170540"/>
    <lineage>
        <taxon>Bacteria</taxon>
        <taxon>Pseudomonadati</taxon>
        <taxon>Pseudomonadota</taxon>
        <taxon>Gammaproteobacteria</taxon>
        <taxon>Pseudomonadales</taxon>
        <taxon>Pseudomonadaceae</taxon>
        <taxon>Pseudomonas</taxon>
    </lineage>
</organism>
<dbReference type="GO" id="GO:0003677">
    <property type="term" value="F:DNA binding"/>
    <property type="evidence" value="ECO:0007669"/>
    <property type="project" value="InterPro"/>
</dbReference>
<feature type="region of interest" description="Disordered" evidence="2">
    <location>
        <begin position="283"/>
        <end position="306"/>
    </location>
</feature>
<dbReference type="RefSeq" id="WP_096005966.1">
    <property type="nucleotide sequence ID" value="NZ_NTMR01000026.1"/>
</dbReference>
<reference evidence="3 4" key="1">
    <citation type="submission" date="2017-09" db="EMBL/GenBank/DDBJ databases">
        <title>Pseudomonas abyssi sp. nov. isolated from Abyssopelagic Water.</title>
        <authorList>
            <person name="Wei Y."/>
        </authorList>
    </citation>
    <scope>NUCLEOTIDE SEQUENCE [LARGE SCALE GENOMIC DNA]</scope>
    <source>
        <strain evidence="3 4">MT5</strain>
    </source>
</reference>
<evidence type="ECO:0000313" key="3">
    <source>
        <dbReference type="EMBL" id="PBK02960.1"/>
    </source>
</evidence>